<reference evidence="3" key="1">
    <citation type="submission" date="2025-08" db="UniProtKB">
        <authorList>
            <consortium name="Ensembl"/>
        </authorList>
    </citation>
    <scope>IDENTIFICATION</scope>
</reference>
<feature type="compositionally biased region" description="Polar residues" evidence="1">
    <location>
        <begin position="84"/>
        <end position="95"/>
    </location>
</feature>
<feature type="compositionally biased region" description="Low complexity" evidence="1">
    <location>
        <begin position="921"/>
        <end position="935"/>
    </location>
</feature>
<dbReference type="Gene3D" id="6.10.250.3170">
    <property type="match status" value="1"/>
</dbReference>
<proteinExistence type="predicted"/>
<dbReference type="PANTHER" id="PTHR22443:SF16">
    <property type="entry name" value="KAT8 REGULATORY NSL COMPLEX SUBUNIT 1-LIKE PROTEIN"/>
    <property type="match status" value="1"/>
</dbReference>
<dbReference type="CTD" id="151050"/>
<dbReference type="GeneID" id="100710664"/>
<dbReference type="AlphaFoldDB" id="A0A669CHT8"/>
<feature type="domain" description="PEHE" evidence="2">
    <location>
        <begin position="763"/>
        <end position="890"/>
    </location>
</feature>
<dbReference type="InterPro" id="IPR029332">
    <property type="entry name" value="PEHE_dom"/>
</dbReference>
<feature type="region of interest" description="Disordered" evidence="1">
    <location>
        <begin position="79"/>
        <end position="100"/>
    </location>
</feature>
<dbReference type="GeneTree" id="ENSGT00530000063688"/>
<organism evidence="3 4">
    <name type="scientific">Oreochromis niloticus</name>
    <name type="common">Nile tilapia</name>
    <name type="synonym">Tilapia nilotica</name>
    <dbReference type="NCBI Taxonomy" id="8128"/>
    <lineage>
        <taxon>Eukaryota</taxon>
        <taxon>Metazoa</taxon>
        <taxon>Chordata</taxon>
        <taxon>Craniata</taxon>
        <taxon>Vertebrata</taxon>
        <taxon>Euteleostomi</taxon>
        <taxon>Actinopterygii</taxon>
        <taxon>Neopterygii</taxon>
        <taxon>Teleostei</taxon>
        <taxon>Neoteleostei</taxon>
        <taxon>Acanthomorphata</taxon>
        <taxon>Ovalentaria</taxon>
        <taxon>Cichlomorphae</taxon>
        <taxon>Cichliformes</taxon>
        <taxon>Cichlidae</taxon>
        <taxon>African cichlids</taxon>
        <taxon>Pseudocrenilabrinae</taxon>
        <taxon>Oreochromini</taxon>
        <taxon>Oreochromis</taxon>
    </lineage>
</organism>
<evidence type="ECO:0000256" key="1">
    <source>
        <dbReference type="SAM" id="MobiDB-lite"/>
    </source>
</evidence>
<dbReference type="OrthoDB" id="6022640at2759"/>
<dbReference type="InParanoid" id="A0A669CHT8"/>
<name>A0A669CHT8_ORENI</name>
<evidence type="ECO:0000259" key="2">
    <source>
        <dbReference type="PROSITE" id="PS52052"/>
    </source>
</evidence>
<dbReference type="SMART" id="SM01300">
    <property type="entry name" value="PEHE"/>
    <property type="match status" value="1"/>
</dbReference>
<dbReference type="OMA" id="WRVVDIQ"/>
<sequence>MAPALTKILKNGHGIHLSSPPATVRTDSDGRAMCSIELQPHMRPIDDDDNDLQQKMWNLSSFHSLDSCLPFSLLDAPSNPPLSPCQQTSDSQGETMSLPSPNSLVSLLSFNKGSRDSHQVASVFPDVPDMFLVPGPEHNRQHVCLPHGWSAAPECQPYGGDVCHSSLNLTSVCPPYPQGEFTSQGHTHLFAPPPSLRQENAAGMGCPPPASQQPCIGRVNPDQLTSRAVLEEAVKAQLSRQTDLRSRALKLRKRLQILLGEQTARHCNQQLEGLAKHSRHGDLSFDCLNSPQESSKLSFPWLELPIASSSFSEVGEFSHSSQVVLRGLQEALDSEATASSSSDEEPVEEKIRSRISSISSSSCERQWLEERAELSSRWSWLELRLAELEGRILQLEGVHKHIRSVKGGVVLADSQPLTDRQIQQTLLKEMAGLSCTASDPDNEPCSPTRLLHNIERQSAQLSQIVNSLMTPLSFSPLSKQSQTCKDRRTLPSGQRGDDVFLPVSSKRRRLGTRRLFKADASCVCARTRPLVTYHKPRLFTFNSYGSGSPLNSRKSTATCSSSFSSSSCSCCSSCDPIVSCSDLDCSSSGVSSDTFRFRRHPVSSLSFGTPTSHHVKRVPGREVWSQRPLVVNSPANYKRHSSTPLHNSHEYKQNARHHKSRVMGLSPIRLLVSARNRHSKASQRRRKRRRIHGLLEDEEDALYQLCDPAESSDDVLEESYSHASHKQASQGFVRKRQGENVYNINNIVIPMPLAKVEKLQYKEILIPSWRVVDIQPLMEMEPEKAEDLSDEVFAQRHLALEQKEKLRWSSWDKRKNCRRPTRWTPTQTHKCSSNEGVSSVMQNLRSGSRLLGSGGGMYTSGEDSSVEWSCAQLDLDDSLRSEEWLPQTPWEPRVFPLDEDEEGALLSDEQEKVPYGCLGISSASSTSKNSNSRPSQASYATLPSGGQSKNSS</sequence>
<dbReference type="RefSeq" id="XP_013126885.1">
    <property type="nucleotide sequence ID" value="XM_013271431.3"/>
</dbReference>
<dbReference type="GO" id="GO:0035035">
    <property type="term" value="F:histone acetyltransferase binding"/>
    <property type="evidence" value="ECO:0007669"/>
    <property type="project" value="TreeGrafter"/>
</dbReference>
<dbReference type="Proteomes" id="UP000005207">
    <property type="component" value="Unplaced"/>
</dbReference>
<dbReference type="PROSITE" id="PS52052">
    <property type="entry name" value="PEHE"/>
    <property type="match status" value="1"/>
</dbReference>
<feature type="compositionally biased region" description="Polar residues" evidence="1">
    <location>
        <begin position="936"/>
        <end position="952"/>
    </location>
</feature>
<protein>
    <submittedName>
        <fullName evidence="3">KAT8 regulatory NSL complex subunit 1-like</fullName>
    </submittedName>
</protein>
<gene>
    <name evidence="3" type="primary">kansl1l</name>
</gene>
<dbReference type="GO" id="GO:0044545">
    <property type="term" value="C:NSL complex"/>
    <property type="evidence" value="ECO:0007669"/>
    <property type="project" value="TreeGrafter"/>
</dbReference>
<reference evidence="3" key="2">
    <citation type="submission" date="2025-09" db="UniProtKB">
        <authorList>
            <consortium name="Ensembl"/>
        </authorList>
    </citation>
    <scope>IDENTIFICATION</scope>
</reference>
<feature type="region of interest" description="Disordered" evidence="1">
    <location>
        <begin position="917"/>
        <end position="952"/>
    </location>
</feature>
<evidence type="ECO:0000313" key="4">
    <source>
        <dbReference type="Proteomes" id="UP000005207"/>
    </source>
</evidence>
<accession>A0A669CHT8</accession>
<dbReference type="Pfam" id="PF15275">
    <property type="entry name" value="PEHE"/>
    <property type="match status" value="1"/>
</dbReference>
<dbReference type="PANTHER" id="PTHR22443">
    <property type="entry name" value="NON-SPECIFIC LETHAL 1, ISOFORM M"/>
    <property type="match status" value="1"/>
</dbReference>
<dbReference type="InterPro" id="IPR026180">
    <property type="entry name" value="NSL1"/>
</dbReference>
<keyword evidence="4" id="KW-1185">Reference proteome</keyword>
<evidence type="ECO:0000313" key="3">
    <source>
        <dbReference type="Ensembl" id="ENSONIP00000047454.1"/>
    </source>
</evidence>
<dbReference type="Ensembl" id="ENSONIT00000093753.1">
    <property type="protein sequence ID" value="ENSONIP00000047454.1"/>
    <property type="gene ID" value="ENSONIG00000034825.1"/>
</dbReference>